<dbReference type="EMBL" id="AP023355">
    <property type="protein sequence ID" value="BCJ37121.1"/>
    <property type="molecule type" value="Genomic_DNA"/>
</dbReference>
<feature type="region of interest" description="Disordered" evidence="1">
    <location>
        <begin position="1"/>
        <end position="64"/>
    </location>
</feature>
<dbReference type="Proteomes" id="UP000611640">
    <property type="component" value="Chromosome"/>
</dbReference>
<keyword evidence="2" id="KW-1133">Transmembrane helix</keyword>
<dbReference type="KEGG" id="atl:Athai_46240"/>
<name>A0A7R7DSV1_9ACTN</name>
<evidence type="ECO:0000256" key="2">
    <source>
        <dbReference type="SAM" id="Phobius"/>
    </source>
</evidence>
<dbReference type="AlphaFoldDB" id="A0A7R7DSV1"/>
<sequence length="214" mass="22505">MRDGQDPDGERAEDGRRARHVERAEDVGRAGEVGRAGDVERAESDGAEPVIELDAAQRTSVGRADSRSVPRRYLVLAAVALLVLGFAAGVLTQRARTPKPPPAATSHLGIPEVGIGFVASGDVGGCHSLQRGYHEAGVVSVCTGTLRRIRHTGTDWRLTIVGAGHTVHPVLAHDDTAVLPGGSVADLRVGMKLRVSGRGILQDNAFHAVAISRE</sequence>
<feature type="compositionally biased region" description="Basic and acidic residues" evidence="1">
    <location>
        <begin position="1"/>
        <end position="29"/>
    </location>
</feature>
<keyword evidence="4" id="KW-1185">Reference proteome</keyword>
<reference evidence="3 4" key="1">
    <citation type="submission" date="2020-08" db="EMBL/GenBank/DDBJ databases">
        <title>Whole genome shotgun sequence of Actinocatenispora thailandica NBRC 105041.</title>
        <authorList>
            <person name="Komaki H."/>
            <person name="Tamura T."/>
        </authorList>
    </citation>
    <scope>NUCLEOTIDE SEQUENCE [LARGE SCALE GENOMIC DNA]</scope>
    <source>
        <strain evidence="3 4">NBRC 105041</strain>
    </source>
</reference>
<keyword evidence="2" id="KW-0472">Membrane</keyword>
<proteinExistence type="predicted"/>
<evidence type="ECO:0000256" key="1">
    <source>
        <dbReference type="SAM" id="MobiDB-lite"/>
    </source>
</evidence>
<protein>
    <submittedName>
        <fullName evidence="3">Uncharacterized protein</fullName>
    </submittedName>
</protein>
<dbReference type="RefSeq" id="WP_203963381.1">
    <property type="nucleotide sequence ID" value="NZ_AP023355.1"/>
</dbReference>
<accession>A0A7R7DSV1</accession>
<feature type="compositionally biased region" description="Basic and acidic residues" evidence="1">
    <location>
        <begin position="35"/>
        <end position="44"/>
    </location>
</feature>
<organism evidence="3 4">
    <name type="scientific">Actinocatenispora thailandica</name>
    <dbReference type="NCBI Taxonomy" id="227318"/>
    <lineage>
        <taxon>Bacteria</taxon>
        <taxon>Bacillati</taxon>
        <taxon>Actinomycetota</taxon>
        <taxon>Actinomycetes</taxon>
        <taxon>Micromonosporales</taxon>
        <taxon>Micromonosporaceae</taxon>
        <taxon>Actinocatenispora</taxon>
    </lineage>
</organism>
<keyword evidence="2" id="KW-0812">Transmembrane</keyword>
<feature type="transmembrane region" description="Helical" evidence="2">
    <location>
        <begin position="73"/>
        <end position="91"/>
    </location>
</feature>
<evidence type="ECO:0000313" key="3">
    <source>
        <dbReference type="EMBL" id="BCJ37121.1"/>
    </source>
</evidence>
<gene>
    <name evidence="3" type="ORF">Athai_46240</name>
</gene>
<evidence type="ECO:0000313" key="4">
    <source>
        <dbReference type="Proteomes" id="UP000611640"/>
    </source>
</evidence>